<dbReference type="Proteomes" id="UP000325606">
    <property type="component" value="Chromosome"/>
</dbReference>
<evidence type="ECO:0000259" key="1">
    <source>
        <dbReference type="SMART" id="SM00986"/>
    </source>
</evidence>
<sequence>MDKLPVIQGFPPLVAEGARVLILGSMPGEASIRAQAYYAHPRNSFWPIMAKLFEFDLALPYAQRVAELQARGVAVWDVLQACQRQGSLDTAICLTSEVPNDFERFFACYPQIDSVFCNGKKAWKSFRRYVLKPLALQSLHCQRLPSTSPAHASLSFQAKLDAWQVVADALSRQP</sequence>
<dbReference type="InterPro" id="IPR005122">
    <property type="entry name" value="Uracil-DNA_glycosylase-like"/>
</dbReference>
<dbReference type="InterPro" id="IPR036895">
    <property type="entry name" value="Uracil-DNA_glycosylase-like_sf"/>
</dbReference>
<dbReference type="NCBIfam" id="TIGR04274">
    <property type="entry name" value="hypoxanDNAglyco"/>
    <property type="match status" value="1"/>
</dbReference>
<proteinExistence type="predicted"/>
<dbReference type="EC" id="3.2.2.15" evidence="2"/>
<dbReference type="Pfam" id="PF03167">
    <property type="entry name" value="UDG"/>
    <property type="match status" value="1"/>
</dbReference>
<reference evidence="2 3" key="1">
    <citation type="submission" date="2019-09" db="EMBL/GenBank/DDBJ databases">
        <title>Nitrincola iocasae sp. nov., a bacterium isolated from the sediment collected at a cold seep field in South China Sea.</title>
        <authorList>
            <person name="Zhang H."/>
            <person name="Wang H."/>
            <person name="Li C."/>
        </authorList>
    </citation>
    <scope>NUCLEOTIDE SEQUENCE [LARGE SCALE GENOMIC DNA]</scope>
    <source>
        <strain evidence="2 3">KXZD1103</strain>
    </source>
</reference>
<dbReference type="Gene3D" id="3.40.470.10">
    <property type="entry name" value="Uracil-DNA glycosylase-like domain"/>
    <property type="match status" value="1"/>
</dbReference>
<keyword evidence="2" id="KW-0378">Hydrolase</keyword>
<dbReference type="EMBL" id="CP044222">
    <property type="protein sequence ID" value="QEW07069.1"/>
    <property type="molecule type" value="Genomic_DNA"/>
</dbReference>
<organism evidence="2 3">
    <name type="scientific">Nitrincola iocasae</name>
    <dbReference type="NCBI Taxonomy" id="2614693"/>
    <lineage>
        <taxon>Bacteria</taxon>
        <taxon>Pseudomonadati</taxon>
        <taxon>Pseudomonadota</taxon>
        <taxon>Gammaproteobacteria</taxon>
        <taxon>Oceanospirillales</taxon>
        <taxon>Oceanospirillaceae</taxon>
        <taxon>Nitrincola</taxon>
    </lineage>
</organism>
<dbReference type="SUPFAM" id="SSF52141">
    <property type="entry name" value="Uracil-DNA glycosylase-like"/>
    <property type="match status" value="1"/>
</dbReference>
<gene>
    <name evidence="2" type="ORF">F5I99_11430</name>
</gene>
<feature type="domain" description="Uracil-DNA glycosylase-like" evidence="1">
    <location>
        <begin position="11"/>
        <end position="167"/>
    </location>
</feature>
<dbReference type="GO" id="GO:0033958">
    <property type="term" value="F:DNA-deoxyinosine glycosylase activity"/>
    <property type="evidence" value="ECO:0007669"/>
    <property type="project" value="UniProtKB-EC"/>
</dbReference>
<protein>
    <submittedName>
        <fullName evidence="2">DNA-deoxyinosine glycosylase</fullName>
        <ecNumber evidence="2">3.2.2.15</ecNumber>
    </submittedName>
</protein>
<dbReference type="SMART" id="SM00987">
    <property type="entry name" value="UreE_C"/>
    <property type="match status" value="1"/>
</dbReference>
<accession>A0A5J6LEF2</accession>
<dbReference type="InterPro" id="IPR026353">
    <property type="entry name" value="Hypoxan-DNA_Glyclase"/>
</dbReference>
<dbReference type="CDD" id="cd10032">
    <property type="entry name" value="UDG-F6_HDG"/>
    <property type="match status" value="1"/>
</dbReference>
<keyword evidence="3" id="KW-1185">Reference proteome</keyword>
<evidence type="ECO:0000313" key="3">
    <source>
        <dbReference type="Proteomes" id="UP000325606"/>
    </source>
</evidence>
<dbReference type="KEGG" id="nik:F5I99_11430"/>
<dbReference type="RefSeq" id="WP_151056117.1">
    <property type="nucleotide sequence ID" value="NZ_CP044222.1"/>
</dbReference>
<dbReference type="SMART" id="SM00986">
    <property type="entry name" value="UDG"/>
    <property type="match status" value="1"/>
</dbReference>
<keyword evidence="2" id="KW-0326">Glycosidase</keyword>
<evidence type="ECO:0000313" key="2">
    <source>
        <dbReference type="EMBL" id="QEW07069.1"/>
    </source>
</evidence>
<name>A0A5J6LEF2_9GAMM</name>
<dbReference type="AlphaFoldDB" id="A0A5J6LEF2"/>